<gene>
    <name evidence="1" type="ORF">EYF80_040435</name>
</gene>
<comment type="caution">
    <text evidence="1">The sequence shown here is derived from an EMBL/GenBank/DDBJ whole genome shotgun (WGS) entry which is preliminary data.</text>
</comment>
<sequence>MFPDAPRGRFQVAAVGARGSSQLAWRREASLAEVLGVDFAVVVELGDHVGAEHHVAQLAEMIRVGQHDALRELEKVRGQRLKNTNPGAGADLGSRGASAPVLSSHGLQPLGLEQQHGLTHVAVVVGEEALEEPLRPPGPCVAERHVTAEPQRINMIIKGF</sequence>
<proteinExistence type="predicted"/>
<protein>
    <submittedName>
        <fullName evidence="1">Uncharacterized protein</fullName>
    </submittedName>
</protein>
<dbReference type="AlphaFoldDB" id="A0A4Z2G980"/>
<reference evidence="1 2" key="1">
    <citation type="submission" date="2019-03" db="EMBL/GenBank/DDBJ databases">
        <title>First draft genome of Liparis tanakae, snailfish: a comprehensive survey of snailfish specific genes.</title>
        <authorList>
            <person name="Kim W."/>
            <person name="Song I."/>
            <person name="Jeong J.-H."/>
            <person name="Kim D."/>
            <person name="Kim S."/>
            <person name="Ryu S."/>
            <person name="Song J.Y."/>
            <person name="Lee S.K."/>
        </authorList>
    </citation>
    <scope>NUCLEOTIDE SEQUENCE [LARGE SCALE GENOMIC DNA]</scope>
    <source>
        <tissue evidence="1">Muscle</tissue>
    </source>
</reference>
<evidence type="ECO:0000313" key="2">
    <source>
        <dbReference type="Proteomes" id="UP000314294"/>
    </source>
</evidence>
<name>A0A4Z2G980_9TELE</name>
<accession>A0A4Z2G980</accession>
<dbReference type="EMBL" id="SRLO01000659">
    <property type="protein sequence ID" value="TNN49374.1"/>
    <property type="molecule type" value="Genomic_DNA"/>
</dbReference>
<keyword evidence="2" id="KW-1185">Reference proteome</keyword>
<evidence type="ECO:0000313" key="1">
    <source>
        <dbReference type="EMBL" id="TNN49374.1"/>
    </source>
</evidence>
<organism evidence="1 2">
    <name type="scientific">Liparis tanakae</name>
    <name type="common">Tanaka's snailfish</name>
    <dbReference type="NCBI Taxonomy" id="230148"/>
    <lineage>
        <taxon>Eukaryota</taxon>
        <taxon>Metazoa</taxon>
        <taxon>Chordata</taxon>
        <taxon>Craniata</taxon>
        <taxon>Vertebrata</taxon>
        <taxon>Euteleostomi</taxon>
        <taxon>Actinopterygii</taxon>
        <taxon>Neopterygii</taxon>
        <taxon>Teleostei</taxon>
        <taxon>Neoteleostei</taxon>
        <taxon>Acanthomorphata</taxon>
        <taxon>Eupercaria</taxon>
        <taxon>Perciformes</taxon>
        <taxon>Cottioidei</taxon>
        <taxon>Cottales</taxon>
        <taxon>Liparidae</taxon>
        <taxon>Liparis</taxon>
    </lineage>
</organism>
<dbReference type="Proteomes" id="UP000314294">
    <property type="component" value="Unassembled WGS sequence"/>
</dbReference>